<reference evidence="1 2" key="1">
    <citation type="submission" date="2019-07" db="EMBL/GenBank/DDBJ databases">
        <title>Chromosome genome assembly for large yellow croaker.</title>
        <authorList>
            <person name="Xiao S."/>
        </authorList>
    </citation>
    <scope>NUCLEOTIDE SEQUENCE [LARGE SCALE GENOMIC DNA]</scope>
    <source>
        <strain evidence="1">JMULYC20181020</strain>
        <tissue evidence="1">Muscle</tissue>
    </source>
</reference>
<accession>A0A6G0I4E8</accession>
<name>A0A6G0I4E8_LARCR</name>
<dbReference type="AlphaFoldDB" id="A0A6G0I4E8"/>
<organism evidence="1 2">
    <name type="scientific">Larimichthys crocea</name>
    <name type="common">Large yellow croaker</name>
    <name type="synonym">Pseudosciaena crocea</name>
    <dbReference type="NCBI Taxonomy" id="215358"/>
    <lineage>
        <taxon>Eukaryota</taxon>
        <taxon>Metazoa</taxon>
        <taxon>Chordata</taxon>
        <taxon>Craniata</taxon>
        <taxon>Vertebrata</taxon>
        <taxon>Euteleostomi</taxon>
        <taxon>Actinopterygii</taxon>
        <taxon>Neopterygii</taxon>
        <taxon>Teleostei</taxon>
        <taxon>Neoteleostei</taxon>
        <taxon>Acanthomorphata</taxon>
        <taxon>Eupercaria</taxon>
        <taxon>Sciaenidae</taxon>
        <taxon>Larimichthys</taxon>
    </lineage>
</organism>
<dbReference type="EMBL" id="REGW02000015">
    <property type="protein sequence ID" value="KAE8286349.1"/>
    <property type="molecule type" value="Genomic_DNA"/>
</dbReference>
<gene>
    <name evidence="1" type="ORF">D5F01_LYC16038</name>
</gene>
<dbReference type="Proteomes" id="UP000424527">
    <property type="component" value="Unassembled WGS sequence"/>
</dbReference>
<evidence type="ECO:0000313" key="2">
    <source>
        <dbReference type="Proteomes" id="UP000424527"/>
    </source>
</evidence>
<protein>
    <submittedName>
        <fullName evidence="1">Uncharacterized protein</fullName>
    </submittedName>
</protein>
<keyword evidence="2" id="KW-1185">Reference proteome</keyword>
<evidence type="ECO:0000313" key="1">
    <source>
        <dbReference type="EMBL" id="KAE8286349.1"/>
    </source>
</evidence>
<proteinExistence type="predicted"/>
<comment type="caution">
    <text evidence="1">The sequence shown here is derived from an EMBL/GenBank/DDBJ whole genome shotgun (WGS) entry which is preliminary data.</text>
</comment>
<sequence length="193" mass="21069">MLSPSPCLGGNKSGGCEVMVRRREGGGRARWERERERETGYRTGITRRFGCRLVGIPFAALGRFKTHQINTSCSDRRGLQVSVSFTWLDATCGRDAERLRKHKPRFHVLLTHPGAGGSSRLYHRHNSPVGENGGGGGGGGGGWKSLMRMRQIPRCSVRRACPGSGPPQCRRHQQQHRAAAAAASRLVMDGGRA</sequence>